<dbReference type="InterPro" id="IPR050190">
    <property type="entry name" value="UPF0213_domain"/>
</dbReference>
<dbReference type="CDD" id="cd10456">
    <property type="entry name" value="GIY-YIG_UPF0213"/>
    <property type="match status" value="1"/>
</dbReference>
<dbReference type="PANTHER" id="PTHR34477:SF1">
    <property type="entry name" value="UPF0213 PROTEIN YHBQ"/>
    <property type="match status" value="1"/>
</dbReference>
<dbReference type="InterPro" id="IPR000305">
    <property type="entry name" value="GIY-YIG_endonuc"/>
</dbReference>
<dbReference type="SUPFAM" id="SSF82771">
    <property type="entry name" value="GIY-YIG endonuclease"/>
    <property type="match status" value="1"/>
</dbReference>
<dbReference type="Proteomes" id="UP001139319">
    <property type="component" value="Unassembled WGS sequence"/>
</dbReference>
<evidence type="ECO:0000313" key="3">
    <source>
        <dbReference type="EMBL" id="MCP8898583.1"/>
    </source>
</evidence>
<dbReference type="AlphaFoldDB" id="A0A9X2I0V2"/>
<dbReference type="RefSeq" id="WP_253966857.1">
    <property type="nucleotide sequence ID" value="NZ_JAMFTH010000001.1"/>
</dbReference>
<organism evidence="3 4">
    <name type="scientific">Gilvimarinus xylanilyticus</name>
    <dbReference type="NCBI Taxonomy" id="2944139"/>
    <lineage>
        <taxon>Bacteria</taxon>
        <taxon>Pseudomonadati</taxon>
        <taxon>Pseudomonadota</taxon>
        <taxon>Gammaproteobacteria</taxon>
        <taxon>Cellvibrionales</taxon>
        <taxon>Cellvibrionaceae</taxon>
        <taxon>Gilvimarinus</taxon>
    </lineage>
</organism>
<feature type="domain" description="GIY-YIG" evidence="2">
    <location>
        <begin position="1"/>
        <end position="76"/>
    </location>
</feature>
<accession>A0A9X2I0V2</accession>
<dbReference type="Gene3D" id="3.40.1440.10">
    <property type="entry name" value="GIY-YIG endonuclease"/>
    <property type="match status" value="1"/>
</dbReference>
<sequence>MWYLYIIECDNAQVYTGITTDIQRRWQQHCTGKAGARFFRTCNPLRVCYLEQQPDRSAASKREAWIKKLTRAQKLSLIAEGSPHPLPDLAPLDCEA</sequence>
<evidence type="ECO:0000313" key="4">
    <source>
        <dbReference type="Proteomes" id="UP001139319"/>
    </source>
</evidence>
<reference evidence="3" key="2">
    <citation type="submission" date="2023-01" db="EMBL/GenBank/DDBJ databases">
        <title>Gilvimarinus xylanilyticus HB14 isolated from Caulerpa lentillifera aquaculture base in Hainan, China.</title>
        <authorList>
            <person name="Zhang Y.-J."/>
        </authorList>
    </citation>
    <scope>NUCLEOTIDE SEQUENCE</scope>
    <source>
        <strain evidence="3">HB14</strain>
    </source>
</reference>
<evidence type="ECO:0000256" key="1">
    <source>
        <dbReference type="ARBA" id="ARBA00007435"/>
    </source>
</evidence>
<proteinExistence type="inferred from homology"/>
<dbReference type="EMBL" id="JAMFTH010000001">
    <property type="protein sequence ID" value="MCP8898583.1"/>
    <property type="molecule type" value="Genomic_DNA"/>
</dbReference>
<reference evidence="3" key="1">
    <citation type="submission" date="2022-05" db="EMBL/GenBank/DDBJ databases">
        <authorList>
            <person name="Sun H.-N."/>
        </authorList>
    </citation>
    <scope>NUCLEOTIDE SEQUENCE</scope>
    <source>
        <strain evidence="3">HB14</strain>
    </source>
</reference>
<protein>
    <submittedName>
        <fullName evidence="3">GIY-YIG nuclease family protein</fullName>
    </submittedName>
</protein>
<dbReference type="PANTHER" id="PTHR34477">
    <property type="entry name" value="UPF0213 PROTEIN YHBQ"/>
    <property type="match status" value="1"/>
</dbReference>
<name>A0A9X2I0V2_9GAMM</name>
<dbReference type="Pfam" id="PF01541">
    <property type="entry name" value="GIY-YIG"/>
    <property type="match status" value="1"/>
</dbReference>
<comment type="caution">
    <text evidence="3">The sequence shown here is derived from an EMBL/GenBank/DDBJ whole genome shotgun (WGS) entry which is preliminary data.</text>
</comment>
<dbReference type="InterPro" id="IPR035901">
    <property type="entry name" value="GIY-YIG_endonuc_sf"/>
</dbReference>
<keyword evidence="4" id="KW-1185">Reference proteome</keyword>
<comment type="similarity">
    <text evidence="1">Belongs to the UPF0213 family.</text>
</comment>
<gene>
    <name evidence="3" type="ORF">M6D89_04645</name>
</gene>
<evidence type="ECO:0000259" key="2">
    <source>
        <dbReference type="PROSITE" id="PS50164"/>
    </source>
</evidence>
<dbReference type="PROSITE" id="PS50164">
    <property type="entry name" value="GIY_YIG"/>
    <property type="match status" value="1"/>
</dbReference>